<dbReference type="GO" id="GO:0005886">
    <property type="term" value="C:plasma membrane"/>
    <property type="evidence" value="ECO:0007669"/>
    <property type="project" value="UniProtKB-SubCell"/>
</dbReference>
<evidence type="ECO:0000256" key="3">
    <source>
        <dbReference type="ARBA" id="ARBA00022475"/>
    </source>
</evidence>
<evidence type="ECO:0000256" key="7">
    <source>
        <dbReference type="ARBA" id="ARBA00022989"/>
    </source>
</evidence>
<dbReference type="InterPro" id="IPR002416">
    <property type="entry name" value="T2SS_protein-GspH"/>
</dbReference>
<evidence type="ECO:0000256" key="5">
    <source>
        <dbReference type="ARBA" id="ARBA00022519"/>
    </source>
</evidence>
<keyword evidence="6 11" id="KW-0812">Transmembrane</keyword>
<feature type="domain" description="General secretion pathway GspH" evidence="12">
    <location>
        <begin position="49"/>
        <end position="171"/>
    </location>
</feature>
<dbReference type="SUPFAM" id="SSF54523">
    <property type="entry name" value="Pili subunits"/>
    <property type="match status" value="1"/>
</dbReference>
<accession>A0A6S6WNT0</accession>
<evidence type="ECO:0000256" key="11">
    <source>
        <dbReference type="SAM" id="Phobius"/>
    </source>
</evidence>
<keyword evidence="3" id="KW-1003">Cell membrane</keyword>
<dbReference type="InterPro" id="IPR045584">
    <property type="entry name" value="Pilin-like"/>
</dbReference>
<dbReference type="NCBIfam" id="TIGR02532">
    <property type="entry name" value="IV_pilin_GFxxxE"/>
    <property type="match status" value="1"/>
</dbReference>
<reference evidence="13 14" key="1">
    <citation type="submission" date="2020-02" db="EMBL/GenBank/DDBJ databases">
        <authorList>
            <person name="Rodrigo-Torres L."/>
            <person name="Arahal R. D."/>
            <person name="Lucena T."/>
        </authorList>
    </citation>
    <scope>NUCLEOTIDE SEQUENCE [LARGE SCALE GENOMIC DNA]</scope>
    <source>
        <strain evidence="13 14">CECT 9734</strain>
    </source>
</reference>
<sequence length="194" mass="21770">MTSATGTLNRIKAGFTLVEIMVTIAIIGVLAMTVSFVIPDERDDQIDRAAEELYQRLNYAQEYALVRHAILGLRLTPDGYHFVQWREQQWQPIERRGLQQQDWPEGLVWDLDSETEDLLGQDEDAVASFFAPKEEASKDASETQQAMPQLWILGSGDISVFTLTLGSMDVFSPNSWTLASADGYQVTLQATDQP</sequence>
<protein>
    <recommendedName>
        <fullName evidence="2">Type II secretion system protein H</fullName>
    </recommendedName>
    <alternativeName>
        <fullName evidence="10">General secretion pathway protein H</fullName>
    </alternativeName>
</protein>
<dbReference type="RefSeq" id="WP_173920546.1">
    <property type="nucleotide sequence ID" value="NZ_CADCXY010000003.1"/>
</dbReference>
<feature type="transmembrane region" description="Helical" evidence="11">
    <location>
        <begin position="20"/>
        <end position="38"/>
    </location>
</feature>
<comment type="similarity">
    <text evidence="9">Belongs to the GSP H family.</text>
</comment>
<dbReference type="Gene3D" id="3.55.40.10">
    <property type="entry name" value="minor pseudopilin epsh domain"/>
    <property type="match status" value="1"/>
</dbReference>
<keyword evidence="5" id="KW-0997">Cell inner membrane</keyword>
<evidence type="ECO:0000256" key="9">
    <source>
        <dbReference type="ARBA" id="ARBA00025772"/>
    </source>
</evidence>
<dbReference type="InterPro" id="IPR022346">
    <property type="entry name" value="T2SS_GspH"/>
</dbReference>
<dbReference type="Pfam" id="PF07963">
    <property type="entry name" value="N_methyl"/>
    <property type="match status" value="1"/>
</dbReference>
<evidence type="ECO:0000256" key="6">
    <source>
        <dbReference type="ARBA" id="ARBA00022692"/>
    </source>
</evidence>
<evidence type="ECO:0000313" key="14">
    <source>
        <dbReference type="Proteomes" id="UP000481517"/>
    </source>
</evidence>
<dbReference type="PRINTS" id="PR00885">
    <property type="entry name" value="BCTERIALGSPH"/>
</dbReference>
<name>A0A6S6WNT0_9GAMM</name>
<dbReference type="EMBL" id="CADCXY010000003">
    <property type="protein sequence ID" value="CAB0151154.1"/>
    <property type="molecule type" value="Genomic_DNA"/>
</dbReference>
<evidence type="ECO:0000256" key="4">
    <source>
        <dbReference type="ARBA" id="ARBA00022481"/>
    </source>
</evidence>
<keyword evidence="14" id="KW-1185">Reference proteome</keyword>
<dbReference type="AlphaFoldDB" id="A0A6S6WNT0"/>
<evidence type="ECO:0000259" key="12">
    <source>
        <dbReference type="Pfam" id="PF12019"/>
    </source>
</evidence>
<proteinExistence type="inferred from homology"/>
<evidence type="ECO:0000256" key="1">
    <source>
        <dbReference type="ARBA" id="ARBA00004377"/>
    </source>
</evidence>
<evidence type="ECO:0000256" key="8">
    <source>
        <dbReference type="ARBA" id="ARBA00023136"/>
    </source>
</evidence>
<dbReference type="GO" id="GO:0015628">
    <property type="term" value="P:protein secretion by the type II secretion system"/>
    <property type="evidence" value="ECO:0007669"/>
    <property type="project" value="InterPro"/>
</dbReference>
<keyword evidence="7 11" id="KW-1133">Transmembrane helix</keyword>
<evidence type="ECO:0000256" key="2">
    <source>
        <dbReference type="ARBA" id="ARBA00021549"/>
    </source>
</evidence>
<dbReference type="InterPro" id="IPR012902">
    <property type="entry name" value="N_methyl_site"/>
</dbReference>
<keyword evidence="4" id="KW-0488">Methylation</keyword>
<evidence type="ECO:0000313" key="13">
    <source>
        <dbReference type="EMBL" id="CAB0151154.1"/>
    </source>
</evidence>
<organism evidence="13 14">
    <name type="scientific">Pseudidiomarina piscicola</name>
    <dbReference type="NCBI Taxonomy" id="2614830"/>
    <lineage>
        <taxon>Bacteria</taxon>
        <taxon>Pseudomonadati</taxon>
        <taxon>Pseudomonadota</taxon>
        <taxon>Gammaproteobacteria</taxon>
        <taxon>Alteromonadales</taxon>
        <taxon>Idiomarinaceae</taxon>
        <taxon>Pseudidiomarina</taxon>
    </lineage>
</organism>
<keyword evidence="8 11" id="KW-0472">Membrane</keyword>
<dbReference type="Pfam" id="PF12019">
    <property type="entry name" value="GspH"/>
    <property type="match status" value="1"/>
</dbReference>
<dbReference type="PROSITE" id="PS00409">
    <property type="entry name" value="PROKAR_NTER_METHYL"/>
    <property type="match status" value="1"/>
</dbReference>
<dbReference type="GO" id="GO:0015627">
    <property type="term" value="C:type II protein secretion system complex"/>
    <property type="evidence" value="ECO:0007669"/>
    <property type="project" value="InterPro"/>
</dbReference>
<gene>
    <name evidence="13" type="ORF">PSI9734_01567</name>
</gene>
<evidence type="ECO:0000256" key="10">
    <source>
        <dbReference type="ARBA" id="ARBA00030775"/>
    </source>
</evidence>
<comment type="subcellular location">
    <subcellularLocation>
        <location evidence="1">Cell inner membrane</location>
        <topology evidence="1">Single-pass membrane protein</topology>
    </subcellularLocation>
</comment>
<dbReference type="Proteomes" id="UP000481517">
    <property type="component" value="Unassembled WGS sequence"/>
</dbReference>